<protein>
    <submittedName>
        <fullName evidence="1">Uncharacterized protein</fullName>
    </submittedName>
</protein>
<name>A0A8S5TFH2_9VIRU</name>
<proteinExistence type="predicted"/>
<sequence>MIIIEEEKNEFKDGDILSVTLSNGMVTSFIYKGTDELGFYKFYIGINGFGSVVHPGKDSHWGRGTRTYATEEEKQYLFNKLKEQGLYWDATTKQLKKIMVRVKPGGRYLFIDAFGVIHESTDFYCPQDDKYYDSGNYYLPEDQDQAEKDAAEIRKVYEKRFKI</sequence>
<dbReference type="EMBL" id="BK032819">
    <property type="protein sequence ID" value="DAF62052.1"/>
    <property type="molecule type" value="Genomic_DNA"/>
</dbReference>
<organism evidence="1">
    <name type="scientific">Phage sp. ctL4h4</name>
    <dbReference type="NCBI Taxonomy" id="2828005"/>
    <lineage>
        <taxon>Viruses</taxon>
    </lineage>
</organism>
<evidence type="ECO:0000313" key="1">
    <source>
        <dbReference type="EMBL" id="DAF62052.1"/>
    </source>
</evidence>
<accession>A0A8S5TFH2</accession>
<reference evidence="1" key="1">
    <citation type="journal article" date="2021" name="Proc. Natl. Acad. Sci. U.S.A.">
        <title>A Catalog of Tens of Thousands of Viruses from Human Metagenomes Reveals Hidden Associations with Chronic Diseases.</title>
        <authorList>
            <person name="Tisza M.J."/>
            <person name="Buck C.B."/>
        </authorList>
    </citation>
    <scope>NUCLEOTIDE SEQUENCE</scope>
    <source>
        <strain evidence="1">CtL4h4</strain>
    </source>
</reference>